<reference evidence="2 3" key="1">
    <citation type="submission" date="2019-05" db="EMBL/GenBank/DDBJ databases">
        <title>Another draft genome of Portunus trituberculatus and its Hox gene families provides insights of decapod evolution.</title>
        <authorList>
            <person name="Jeong J.-H."/>
            <person name="Song I."/>
            <person name="Kim S."/>
            <person name="Choi T."/>
            <person name="Kim D."/>
            <person name="Ryu S."/>
            <person name="Kim W."/>
        </authorList>
    </citation>
    <scope>NUCLEOTIDE SEQUENCE [LARGE SCALE GENOMIC DNA]</scope>
    <source>
        <tissue evidence="2">Muscle</tissue>
    </source>
</reference>
<dbReference type="EMBL" id="VSRR010019008">
    <property type="protein sequence ID" value="MPC61844.1"/>
    <property type="molecule type" value="Genomic_DNA"/>
</dbReference>
<proteinExistence type="predicted"/>
<comment type="caution">
    <text evidence="2">The sequence shown here is derived from an EMBL/GenBank/DDBJ whole genome shotgun (WGS) entry which is preliminary data.</text>
</comment>
<name>A0A5B7GYY3_PORTR</name>
<evidence type="ECO:0000256" key="1">
    <source>
        <dbReference type="SAM" id="MobiDB-lite"/>
    </source>
</evidence>
<accession>A0A5B7GYY3</accession>
<evidence type="ECO:0000313" key="2">
    <source>
        <dbReference type="EMBL" id="MPC61844.1"/>
    </source>
</evidence>
<dbReference type="Proteomes" id="UP000324222">
    <property type="component" value="Unassembled WGS sequence"/>
</dbReference>
<dbReference type="AlphaFoldDB" id="A0A5B7GYY3"/>
<organism evidence="2 3">
    <name type="scientific">Portunus trituberculatus</name>
    <name type="common">Swimming crab</name>
    <name type="synonym">Neptunus trituberculatus</name>
    <dbReference type="NCBI Taxonomy" id="210409"/>
    <lineage>
        <taxon>Eukaryota</taxon>
        <taxon>Metazoa</taxon>
        <taxon>Ecdysozoa</taxon>
        <taxon>Arthropoda</taxon>
        <taxon>Crustacea</taxon>
        <taxon>Multicrustacea</taxon>
        <taxon>Malacostraca</taxon>
        <taxon>Eumalacostraca</taxon>
        <taxon>Eucarida</taxon>
        <taxon>Decapoda</taxon>
        <taxon>Pleocyemata</taxon>
        <taxon>Brachyura</taxon>
        <taxon>Eubrachyura</taxon>
        <taxon>Portunoidea</taxon>
        <taxon>Portunidae</taxon>
        <taxon>Portuninae</taxon>
        <taxon>Portunus</taxon>
    </lineage>
</organism>
<protein>
    <submittedName>
        <fullName evidence="2">Uncharacterized protein</fullName>
    </submittedName>
</protein>
<feature type="region of interest" description="Disordered" evidence="1">
    <location>
        <begin position="18"/>
        <end position="37"/>
    </location>
</feature>
<sequence length="207" mass="22606">MTQWSPLAPVLVAHPTPTGGHLPSYNHSGPFTPQQGSRFNLRSYPRPQVPLTLLLDLHHISSYMLQRTSHGSLTRLQGLPSPLNQPLVSLGRKGQPASNTCEAVHKTGRHVCLTSTAGSFVNACISAEPVSLTWAELKMRRKNDADPHAVCGTQQPTTTITTRISYHPTSSTTKTPAQLHLMQLVTFFFLSLPSPRLPLLLPPPQST</sequence>
<feature type="compositionally biased region" description="Polar residues" evidence="1">
    <location>
        <begin position="25"/>
        <end position="37"/>
    </location>
</feature>
<gene>
    <name evidence="2" type="ORF">E2C01_055921</name>
</gene>
<keyword evidence="3" id="KW-1185">Reference proteome</keyword>
<evidence type="ECO:0000313" key="3">
    <source>
        <dbReference type="Proteomes" id="UP000324222"/>
    </source>
</evidence>